<dbReference type="AlphaFoldDB" id="A0A834M4D6"/>
<dbReference type="EMBL" id="JAACXV010014155">
    <property type="protein sequence ID" value="KAF7269968.1"/>
    <property type="molecule type" value="Genomic_DNA"/>
</dbReference>
<name>A0A834M4D6_RHYFE</name>
<reference evidence="1" key="1">
    <citation type="submission" date="2020-08" db="EMBL/GenBank/DDBJ databases">
        <title>Genome sequencing and assembly of the red palm weevil Rhynchophorus ferrugineus.</title>
        <authorList>
            <person name="Dias G.B."/>
            <person name="Bergman C.M."/>
            <person name="Manee M."/>
        </authorList>
    </citation>
    <scope>NUCLEOTIDE SEQUENCE</scope>
    <source>
        <strain evidence="1">AA-2017</strain>
        <tissue evidence="1">Whole larva</tissue>
    </source>
</reference>
<keyword evidence="2" id="KW-1185">Reference proteome</keyword>
<sequence length="125" mass="14514">MNYFKRFVIVRPVVFHRWFRHPTEETCRFIRSTSESLECRLDPPVQWHRTAPATPSGSFGLPACSSRSRSCCASCWCPRRLRNRPLGRSRWCARPCTPWVSGACSKRRRRPETARPGVPLQWAAP</sequence>
<comment type="caution">
    <text evidence="1">The sequence shown here is derived from an EMBL/GenBank/DDBJ whole genome shotgun (WGS) entry which is preliminary data.</text>
</comment>
<organism evidence="1 2">
    <name type="scientific">Rhynchophorus ferrugineus</name>
    <name type="common">Red palm weevil</name>
    <name type="synonym">Curculio ferrugineus</name>
    <dbReference type="NCBI Taxonomy" id="354439"/>
    <lineage>
        <taxon>Eukaryota</taxon>
        <taxon>Metazoa</taxon>
        <taxon>Ecdysozoa</taxon>
        <taxon>Arthropoda</taxon>
        <taxon>Hexapoda</taxon>
        <taxon>Insecta</taxon>
        <taxon>Pterygota</taxon>
        <taxon>Neoptera</taxon>
        <taxon>Endopterygota</taxon>
        <taxon>Coleoptera</taxon>
        <taxon>Polyphaga</taxon>
        <taxon>Cucujiformia</taxon>
        <taxon>Curculionidae</taxon>
        <taxon>Dryophthorinae</taxon>
        <taxon>Rhynchophorus</taxon>
    </lineage>
</organism>
<protein>
    <submittedName>
        <fullName evidence="1">Uncharacterized protein</fullName>
    </submittedName>
</protein>
<accession>A0A834M4D6</accession>
<evidence type="ECO:0000313" key="1">
    <source>
        <dbReference type="EMBL" id="KAF7269968.1"/>
    </source>
</evidence>
<proteinExistence type="predicted"/>
<gene>
    <name evidence="1" type="ORF">GWI33_017056</name>
</gene>
<dbReference type="Proteomes" id="UP000625711">
    <property type="component" value="Unassembled WGS sequence"/>
</dbReference>
<evidence type="ECO:0000313" key="2">
    <source>
        <dbReference type="Proteomes" id="UP000625711"/>
    </source>
</evidence>